<protein>
    <submittedName>
        <fullName evidence="2">Uncharacterized protein</fullName>
    </submittedName>
</protein>
<feature type="chain" id="PRO_5014390279" evidence="1">
    <location>
        <begin position="23"/>
        <end position="199"/>
    </location>
</feature>
<feature type="signal peptide" evidence="1">
    <location>
        <begin position="1"/>
        <end position="22"/>
    </location>
</feature>
<proteinExistence type="predicted"/>
<evidence type="ECO:0000256" key="1">
    <source>
        <dbReference type="SAM" id="SignalP"/>
    </source>
</evidence>
<dbReference type="AlphaFoldDB" id="A0A2J6RD06"/>
<keyword evidence="1" id="KW-0732">Signal</keyword>
<keyword evidence="3" id="KW-1185">Reference proteome</keyword>
<name>A0A2J6RD06_HYAVF</name>
<dbReference type="EMBL" id="KZ613951">
    <property type="protein sequence ID" value="PMD36391.1"/>
    <property type="molecule type" value="Genomic_DNA"/>
</dbReference>
<sequence length="199" mass="20108">MLLGNLFAGFAIAAMAIAPVACAPTAEPEVATVVVKRTSIGDKARTCLSGVQKHCGNINNNIQSHGGVIDVTLAASIKIDLSEIVVLVTTLVGDITEGVLSQDDVQDCGPVYVSIVQLLTNLLISISGACQPGAITVLASVVLSLSIQIGLIASSLLTTIEGLLGLLLSLLGGILATLQGNINSCVSSFNSACGPFGGH</sequence>
<gene>
    <name evidence="2" type="ORF">L207DRAFT_587394</name>
</gene>
<organism evidence="2 3">
    <name type="scientific">Hyaloscypha variabilis (strain UAMH 11265 / GT02V1 / F)</name>
    <name type="common">Meliniomyces variabilis</name>
    <dbReference type="NCBI Taxonomy" id="1149755"/>
    <lineage>
        <taxon>Eukaryota</taxon>
        <taxon>Fungi</taxon>
        <taxon>Dikarya</taxon>
        <taxon>Ascomycota</taxon>
        <taxon>Pezizomycotina</taxon>
        <taxon>Leotiomycetes</taxon>
        <taxon>Helotiales</taxon>
        <taxon>Hyaloscyphaceae</taxon>
        <taxon>Hyaloscypha</taxon>
        <taxon>Hyaloscypha variabilis</taxon>
    </lineage>
</organism>
<reference evidence="2 3" key="1">
    <citation type="submission" date="2016-04" db="EMBL/GenBank/DDBJ databases">
        <title>A degradative enzymes factory behind the ericoid mycorrhizal symbiosis.</title>
        <authorList>
            <consortium name="DOE Joint Genome Institute"/>
            <person name="Martino E."/>
            <person name="Morin E."/>
            <person name="Grelet G."/>
            <person name="Kuo A."/>
            <person name="Kohler A."/>
            <person name="Daghino S."/>
            <person name="Barry K."/>
            <person name="Choi C."/>
            <person name="Cichocki N."/>
            <person name="Clum A."/>
            <person name="Copeland A."/>
            <person name="Hainaut M."/>
            <person name="Haridas S."/>
            <person name="Labutti K."/>
            <person name="Lindquist E."/>
            <person name="Lipzen A."/>
            <person name="Khouja H.-R."/>
            <person name="Murat C."/>
            <person name="Ohm R."/>
            <person name="Olson A."/>
            <person name="Spatafora J."/>
            <person name="Veneault-Fourrey C."/>
            <person name="Henrissat B."/>
            <person name="Grigoriev I."/>
            <person name="Martin F."/>
            <person name="Perotto S."/>
        </authorList>
    </citation>
    <scope>NUCLEOTIDE SEQUENCE [LARGE SCALE GENOMIC DNA]</scope>
    <source>
        <strain evidence="2 3">F</strain>
    </source>
</reference>
<accession>A0A2J6RD06</accession>
<evidence type="ECO:0000313" key="2">
    <source>
        <dbReference type="EMBL" id="PMD36391.1"/>
    </source>
</evidence>
<dbReference type="Proteomes" id="UP000235786">
    <property type="component" value="Unassembled WGS sequence"/>
</dbReference>
<evidence type="ECO:0000313" key="3">
    <source>
        <dbReference type="Proteomes" id="UP000235786"/>
    </source>
</evidence>
<dbReference type="OrthoDB" id="10612192at2759"/>